<evidence type="ECO:0000256" key="6">
    <source>
        <dbReference type="SAM" id="Phobius"/>
    </source>
</evidence>
<feature type="transmembrane region" description="Helical" evidence="6">
    <location>
        <begin position="232"/>
        <end position="253"/>
    </location>
</feature>
<keyword evidence="2 6" id="KW-0812">Transmembrane</keyword>
<keyword evidence="3 6" id="KW-1133">Transmembrane helix</keyword>
<accession>A0ABP1AXZ6</accession>
<feature type="transmembrane region" description="Helical" evidence="6">
    <location>
        <begin position="299"/>
        <end position="319"/>
    </location>
</feature>
<evidence type="ECO:0000313" key="7">
    <source>
        <dbReference type="EMBL" id="CAK9867358.1"/>
    </source>
</evidence>
<keyword evidence="4 6" id="KW-0472">Membrane</keyword>
<evidence type="ECO:0000256" key="1">
    <source>
        <dbReference type="ARBA" id="ARBA00004141"/>
    </source>
</evidence>
<dbReference type="Proteomes" id="UP001497522">
    <property type="component" value="Chromosome 17"/>
</dbReference>
<dbReference type="EMBL" id="OZ023718">
    <property type="protein sequence ID" value="CAK9867358.1"/>
    <property type="molecule type" value="Genomic_DNA"/>
</dbReference>
<evidence type="ECO:0000256" key="4">
    <source>
        <dbReference type="ARBA" id="ARBA00023136"/>
    </source>
</evidence>
<dbReference type="InterPro" id="IPR022369">
    <property type="entry name" value="Integral_membrane_TerC_rswitch"/>
</dbReference>
<evidence type="ECO:0000256" key="2">
    <source>
        <dbReference type="ARBA" id="ARBA00022692"/>
    </source>
</evidence>
<evidence type="ECO:0000313" key="8">
    <source>
        <dbReference type="Proteomes" id="UP001497522"/>
    </source>
</evidence>
<feature type="compositionally biased region" description="Basic and acidic residues" evidence="5">
    <location>
        <begin position="134"/>
        <end position="146"/>
    </location>
</feature>
<dbReference type="NCBIfam" id="TIGR03718">
    <property type="entry name" value="R_switched_Alx"/>
    <property type="match status" value="1"/>
</dbReference>
<protein>
    <submittedName>
        <fullName evidence="7">Uncharacterized protein</fullName>
    </submittedName>
</protein>
<reference evidence="7" key="1">
    <citation type="submission" date="2024-03" db="EMBL/GenBank/DDBJ databases">
        <authorList>
            <consortium name="ELIXIR-Norway"/>
            <consortium name="Elixir Norway"/>
        </authorList>
    </citation>
    <scope>NUCLEOTIDE SEQUENCE</scope>
</reference>
<feature type="region of interest" description="Disordered" evidence="5">
    <location>
        <begin position="133"/>
        <end position="161"/>
    </location>
</feature>
<name>A0ABP1AXZ6_9BRYO</name>
<dbReference type="PANTHER" id="PTHR30238">
    <property type="entry name" value="MEMBRANE BOUND PREDICTED REDOX MODULATOR"/>
    <property type="match status" value="1"/>
</dbReference>
<sequence length="508" mass="54690">MVVMTMASSAMASSSAAAAASSSCSSSLSSSALRVPHGIKLGFSRCPSSRSSRRCGNPHSQQVHNVHVSGSLKVPEFQVEFTRCVSSKSQHHCYWHHRFQKLRSPTQYNQGFRRAKTLDNVFSVSCSRNDSTSIEDRIPGLKDEPMSRVTNGSQNGEVGDGKLVENPLANLDIKVSAVIEVAENLAAISIEGVHATAEVAAETLEVAVTTLSEIGEVERISSAESGNADDDAAVRTVIFWVGLAVAFGTFLFFTEGTSKASEFFAGYLLEQSLSVDNLFVFVLIFNYFQVPQNYQSRVLTYGIAGAVVFRAIMIALGAATLQQFEAVNLVFAGILLFSSYKLFSDAEEGEEDLSDNFIIKISRMFVPITSTYDGNKFFTKTPEGVRMATPLLLTLVVLELSDIAFAVDSIPAVFGVTRDPLIVFSSNIFAVLGLRSLFTLISGSMGELAYLQQAVAAVLGFIGSKMVLDFFGFHVPTELSLAVVVTLLGAGVGFSLKDSPDEDDNSQG</sequence>
<proteinExistence type="predicted"/>
<dbReference type="PANTHER" id="PTHR30238:SF0">
    <property type="entry name" value="THYLAKOID MEMBRANE PROTEIN TERC, CHLOROPLASTIC"/>
    <property type="match status" value="1"/>
</dbReference>
<gene>
    <name evidence="7" type="ORF">CSSPJE1EN2_LOCUS10353</name>
</gene>
<comment type="subcellular location">
    <subcellularLocation>
        <location evidence="1">Membrane</location>
        <topology evidence="1">Multi-pass membrane protein</topology>
    </subcellularLocation>
</comment>
<dbReference type="Pfam" id="PF03741">
    <property type="entry name" value="TerC"/>
    <property type="match status" value="1"/>
</dbReference>
<keyword evidence="8" id="KW-1185">Reference proteome</keyword>
<organism evidence="7 8">
    <name type="scientific">Sphagnum jensenii</name>
    <dbReference type="NCBI Taxonomy" id="128206"/>
    <lineage>
        <taxon>Eukaryota</taxon>
        <taxon>Viridiplantae</taxon>
        <taxon>Streptophyta</taxon>
        <taxon>Embryophyta</taxon>
        <taxon>Bryophyta</taxon>
        <taxon>Sphagnophytina</taxon>
        <taxon>Sphagnopsida</taxon>
        <taxon>Sphagnales</taxon>
        <taxon>Sphagnaceae</taxon>
        <taxon>Sphagnum</taxon>
    </lineage>
</organism>
<dbReference type="InterPro" id="IPR005496">
    <property type="entry name" value="Integral_membrane_TerC"/>
</dbReference>
<evidence type="ECO:0000256" key="3">
    <source>
        <dbReference type="ARBA" id="ARBA00022989"/>
    </source>
</evidence>
<evidence type="ECO:0000256" key="5">
    <source>
        <dbReference type="SAM" id="MobiDB-lite"/>
    </source>
</evidence>
<feature type="transmembrane region" description="Helical" evidence="6">
    <location>
        <begin position="265"/>
        <end position="287"/>
    </location>
</feature>